<dbReference type="AlphaFoldDB" id="A0A1H7YAA5"/>
<evidence type="ECO:0000259" key="5">
    <source>
        <dbReference type="PROSITE" id="PS50305"/>
    </source>
</evidence>
<protein>
    <recommendedName>
        <fullName evidence="1">protein acetyllysine N-acetyltransferase</fullName>
        <ecNumber evidence="1">2.3.1.286</ecNumber>
    </recommendedName>
</protein>
<dbReference type="Gene3D" id="3.40.50.1220">
    <property type="entry name" value="TPP-binding domain"/>
    <property type="match status" value="1"/>
</dbReference>
<keyword evidence="7" id="KW-1185">Reference proteome</keyword>
<name>A0A1H7YAA5_STRJI</name>
<dbReference type="EC" id="2.3.1.286" evidence="1"/>
<dbReference type="eggNOG" id="COG0846">
    <property type="taxonomic scope" value="Bacteria"/>
</dbReference>
<dbReference type="GO" id="GO:0070403">
    <property type="term" value="F:NAD+ binding"/>
    <property type="evidence" value="ECO:0007669"/>
    <property type="project" value="InterPro"/>
</dbReference>
<keyword evidence="4" id="KW-0479">Metal-binding</keyword>
<dbReference type="InterPro" id="IPR050134">
    <property type="entry name" value="NAD-dep_sirtuin_deacylases"/>
</dbReference>
<dbReference type="CDD" id="cd01407">
    <property type="entry name" value="SIR2-fam"/>
    <property type="match status" value="1"/>
</dbReference>
<evidence type="ECO:0000256" key="2">
    <source>
        <dbReference type="ARBA" id="ARBA00022679"/>
    </source>
</evidence>
<organism evidence="6 7">
    <name type="scientific">Streptacidiphilus jiangxiensis</name>
    <dbReference type="NCBI Taxonomy" id="235985"/>
    <lineage>
        <taxon>Bacteria</taxon>
        <taxon>Bacillati</taxon>
        <taxon>Actinomycetota</taxon>
        <taxon>Actinomycetes</taxon>
        <taxon>Kitasatosporales</taxon>
        <taxon>Streptomycetaceae</taxon>
        <taxon>Streptacidiphilus</taxon>
    </lineage>
</organism>
<evidence type="ECO:0000256" key="4">
    <source>
        <dbReference type="PROSITE-ProRule" id="PRU00236"/>
    </source>
</evidence>
<dbReference type="Gene3D" id="3.30.1600.10">
    <property type="entry name" value="SIR2/SIRT2 'Small Domain"/>
    <property type="match status" value="1"/>
</dbReference>
<feature type="domain" description="Deacetylase sirtuin-type" evidence="5">
    <location>
        <begin position="1"/>
        <end position="245"/>
    </location>
</feature>
<dbReference type="Proteomes" id="UP000183015">
    <property type="component" value="Unassembled WGS sequence"/>
</dbReference>
<dbReference type="RefSeq" id="WP_042456006.1">
    <property type="nucleotide sequence ID" value="NZ_BBPN01000039.1"/>
</dbReference>
<gene>
    <name evidence="6" type="ORF">SAMN05414137_12792</name>
</gene>
<dbReference type="InterPro" id="IPR029035">
    <property type="entry name" value="DHS-like_NAD/FAD-binding_dom"/>
</dbReference>
<dbReference type="PROSITE" id="PS50305">
    <property type="entry name" value="SIRTUIN"/>
    <property type="match status" value="1"/>
</dbReference>
<feature type="active site" description="Proton acceptor" evidence="4">
    <location>
        <position position="114"/>
    </location>
</feature>
<sequence>MTDTARPLVAALTGAGVSTDSGLRDYRGPQGLWRDDPDNERLVTIDSYLADPDVRARSWRMRLETGVLDVRPNAAHRAFAAYERAGLPLRVLTQNVDGLHQLGGVSERKVLELHGTARRTQCVRCHARGELAEALDRVRAGEADPPCAVCGGILKPATVFFGEHLDPEVLGQARAVAAACDILLAVGTTLQVHPAAGLVDLALAGGARVVIVNADPTPYDDMAAEVVREPIGTSIPALLRRLAAEAGAAWPGE</sequence>
<evidence type="ECO:0000313" key="7">
    <source>
        <dbReference type="Proteomes" id="UP000183015"/>
    </source>
</evidence>
<evidence type="ECO:0000256" key="1">
    <source>
        <dbReference type="ARBA" id="ARBA00012928"/>
    </source>
</evidence>
<dbReference type="InterPro" id="IPR026590">
    <property type="entry name" value="Ssirtuin_cat_dom"/>
</dbReference>
<keyword evidence="4" id="KW-0862">Zinc</keyword>
<accession>A0A1H7YAA5</accession>
<dbReference type="Pfam" id="PF02146">
    <property type="entry name" value="SIR2"/>
    <property type="match status" value="1"/>
</dbReference>
<feature type="binding site" evidence="4">
    <location>
        <position position="122"/>
    </location>
    <ligand>
        <name>Zn(2+)</name>
        <dbReference type="ChEBI" id="CHEBI:29105"/>
    </ligand>
</feature>
<evidence type="ECO:0000256" key="3">
    <source>
        <dbReference type="ARBA" id="ARBA00023027"/>
    </source>
</evidence>
<dbReference type="InterPro" id="IPR003000">
    <property type="entry name" value="Sirtuin"/>
</dbReference>
<keyword evidence="2" id="KW-0808">Transferase</keyword>
<dbReference type="EMBL" id="FOAZ01000027">
    <property type="protein sequence ID" value="SEM42831.1"/>
    <property type="molecule type" value="Genomic_DNA"/>
</dbReference>
<proteinExistence type="predicted"/>
<feature type="binding site" evidence="4">
    <location>
        <position position="125"/>
    </location>
    <ligand>
        <name>Zn(2+)</name>
        <dbReference type="ChEBI" id="CHEBI:29105"/>
    </ligand>
</feature>
<keyword evidence="3" id="KW-0520">NAD</keyword>
<feature type="binding site" evidence="4">
    <location>
        <position position="147"/>
    </location>
    <ligand>
        <name>Zn(2+)</name>
        <dbReference type="ChEBI" id="CHEBI:29105"/>
    </ligand>
</feature>
<dbReference type="GO" id="GO:0046872">
    <property type="term" value="F:metal ion binding"/>
    <property type="evidence" value="ECO:0007669"/>
    <property type="project" value="UniProtKB-KW"/>
</dbReference>
<dbReference type="PANTHER" id="PTHR11085:SF4">
    <property type="entry name" value="NAD-DEPENDENT PROTEIN DEACYLASE"/>
    <property type="match status" value="1"/>
</dbReference>
<dbReference type="GO" id="GO:0017136">
    <property type="term" value="F:histone deacetylase activity, NAD-dependent"/>
    <property type="evidence" value="ECO:0007669"/>
    <property type="project" value="TreeGrafter"/>
</dbReference>
<dbReference type="STRING" id="235985.SAMN05414137_12792"/>
<dbReference type="InterPro" id="IPR026591">
    <property type="entry name" value="Sirtuin_cat_small_dom_sf"/>
</dbReference>
<reference evidence="7" key="1">
    <citation type="submission" date="2016-10" db="EMBL/GenBank/DDBJ databases">
        <authorList>
            <person name="Varghese N."/>
        </authorList>
    </citation>
    <scope>NUCLEOTIDE SEQUENCE [LARGE SCALE GENOMIC DNA]</scope>
    <source>
        <strain evidence="7">DSM 45096 / BCRC 16803 / CGMCC 4.1857 / CIP 109030 / JCM 12277 / KCTC 19219 / NBRC 100920 / 33214</strain>
    </source>
</reference>
<dbReference type="PANTHER" id="PTHR11085">
    <property type="entry name" value="NAD-DEPENDENT PROTEIN DEACYLASE SIRTUIN-5, MITOCHONDRIAL-RELATED"/>
    <property type="match status" value="1"/>
</dbReference>
<evidence type="ECO:0000313" key="6">
    <source>
        <dbReference type="EMBL" id="SEM42831.1"/>
    </source>
</evidence>
<dbReference type="SUPFAM" id="SSF52467">
    <property type="entry name" value="DHS-like NAD/FAD-binding domain"/>
    <property type="match status" value="1"/>
</dbReference>
<feature type="binding site" evidence="4">
    <location>
        <position position="150"/>
    </location>
    <ligand>
        <name>Zn(2+)</name>
        <dbReference type="ChEBI" id="CHEBI:29105"/>
    </ligand>
</feature>
<dbReference type="OrthoDB" id="9800582at2"/>